<dbReference type="Proteomes" id="UP000317093">
    <property type="component" value="Chromosome"/>
</dbReference>
<accession>A0A518BB60</accession>
<gene>
    <name evidence="1" type="ORF">Pan216_51030</name>
</gene>
<name>A0A518BB60_9BACT</name>
<evidence type="ECO:0000313" key="2">
    <source>
        <dbReference type="Proteomes" id="UP000317093"/>
    </source>
</evidence>
<protein>
    <submittedName>
        <fullName evidence="1">Uncharacterized protein</fullName>
    </submittedName>
</protein>
<proteinExistence type="predicted"/>
<dbReference type="EMBL" id="CP036279">
    <property type="protein sequence ID" value="QDU64214.1"/>
    <property type="molecule type" value="Genomic_DNA"/>
</dbReference>
<dbReference type="AlphaFoldDB" id="A0A518BB60"/>
<reference evidence="1 2" key="1">
    <citation type="submission" date="2019-02" db="EMBL/GenBank/DDBJ databases">
        <title>Deep-cultivation of Planctomycetes and their phenomic and genomic characterization uncovers novel biology.</title>
        <authorList>
            <person name="Wiegand S."/>
            <person name="Jogler M."/>
            <person name="Boedeker C."/>
            <person name="Pinto D."/>
            <person name="Vollmers J."/>
            <person name="Rivas-Marin E."/>
            <person name="Kohn T."/>
            <person name="Peeters S.H."/>
            <person name="Heuer A."/>
            <person name="Rast P."/>
            <person name="Oberbeckmann S."/>
            <person name="Bunk B."/>
            <person name="Jeske O."/>
            <person name="Meyerdierks A."/>
            <person name="Storesund J.E."/>
            <person name="Kallscheuer N."/>
            <person name="Luecker S."/>
            <person name="Lage O.M."/>
            <person name="Pohl T."/>
            <person name="Merkel B.J."/>
            <person name="Hornburger P."/>
            <person name="Mueller R.-W."/>
            <person name="Bruemmer F."/>
            <person name="Labrenz M."/>
            <person name="Spormann A.M."/>
            <person name="Op den Camp H."/>
            <person name="Overmann J."/>
            <person name="Amann R."/>
            <person name="Jetten M.S.M."/>
            <person name="Mascher T."/>
            <person name="Medema M.H."/>
            <person name="Devos D.P."/>
            <person name="Kaster A.-K."/>
            <person name="Ovreas L."/>
            <person name="Rohde M."/>
            <person name="Galperin M.Y."/>
            <person name="Jogler C."/>
        </authorList>
    </citation>
    <scope>NUCLEOTIDE SEQUENCE [LARGE SCALE GENOMIC DNA]</scope>
    <source>
        <strain evidence="1 2">Pan216</strain>
    </source>
</reference>
<sequence length="90" mass="9887">MPKALTNEAQGRVSRTLGWDHAACRKPWKGFLTGAGGGRSVARRVRKHLRRLEDVWSVPRVREARPWASLDNGVAVEERGTVVGIGDVDG</sequence>
<organism evidence="1 2">
    <name type="scientific">Kolteria novifilia</name>
    <dbReference type="NCBI Taxonomy" id="2527975"/>
    <lineage>
        <taxon>Bacteria</taxon>
        <taxon>Pseudomonadati</taxon>
        <taxon>Planctomycetota</taxon>
        <taxon>Planctomycetia</taxon>
        <taxon>Kolteriales</taxon>
        <taxon>Kolteriaceae</taxon>
        <taxon>Kolteria</taxon>
    </lineage>
</organism>
<keyword evidence="2" id="KW-1185">Reference proteome</keyword>
<dbReference type="KEGG" id="knv:Pan216_51030"/>
<evidence type="ECO:0000313" key="1">
    <source>
        <dbReference type="EMBL" id="QDU64214.1"/>
    </source>
</evidence>